<dbReference type="AlphaFoldDB" id="A0A0C3K7Z2"/>
<accession>A0A0C3K7Z2</accession>
<reference evidence="2" key="2">
    <citation type="submission" date="2015-01" db="EMBL/GenBank/DDBJ databases">
        <title>Evolutionary Origins and Diversification of the Mycorrhizal Mutualists.</title>
        <authorList>
            <consortium name="DOE Joint Genome Institute"/>
            <consortium name="Mycorrhizal Genomics Consortium"/>
            <person name="Kohler A."/>
            <person name="Kuo A."/>
            <person name="Nagy L.G."/>
            <person name="Floudas D."/>
            <person name="Copeland A."/>
            <person name="Barry K.W."/>
            <person name="Cichocki N."/>
            <person name="Veneault-Fourrey C."/>
            <person name="LaButti K."/>
            <person name="Lindquist E.A."/>
            <person name="Lipzen A."/>
            <person name="Lundell T."/>
            <person name="Morin E."/>
            <person name="Murat C."/>
            <person name="Riley R."/>
            <person name="Ohm R."/>
            <person name="Sun H."/>
            <person name="Tunlid A."/>
            <person name="Henrissat B."/>
            <person name="Grigoriev I.V."/>
            <person name="Hibbett D.S."/>
            <person name="Martin F."/>
        </authorList>
    </citation>
    <scope>NUCLEOTIDE SEQUENCE [LARGE SCALE GENOMIC DNA]</scope>
    <source>
        <strain evidence="2">MUT 4182</strain>
    </source>
</reference>
<organism evidence="1 2">
    <name type="scientific">Tulasnella calospora MUT 4182</name>
    <dbReference type="NCBI Taxonomy" id="1051891"/>
    <lineage>
        <taxon>Eukaryota</taxon>
        <taxon>Fungi</taxon>
        <taxon>Dikarya</taxon>
        <taxon>Basidiomycota</taxon>
        <taxon>Agaricomycotina</taxon>
        <taxon>Agaricomycetes</taxon>
        <taxon>Cantharellales</taxon>
        <taxon>Tulasnellaceae</taxon>
        <taxon>Tulasnella</taxon>
    </lineage>
</organism>
<proteinExistence type="predicted"/>
<dbReference type="HOGENOM" id="CLU_2122881_0_0_1"/>
<evidence type="ECO:0000313" key="2">
    <source>
        <dbReference type="Proteomes" id="UP000054248"/>
    </source>
</evidence>
<name>A0A0C3K7Z2_9AGAM</name>
<dbReference type="EMBL" id="KN823371">
    <property type="protein sequence ID" value="KIO17538.1"/>
    <property type="molecule type" value="Genomic_DNA"/>
</dbReference>
<evidence type="ECO:0000313" key="1">
    <source>
        <dbReference type="EMBL" id="KIO17538.1"/>
    </source>
</evidence>
<protein>
    <submittedName>
        <fullName evidence="1">Uncharacterized protein</fullName>
    </submittedName>
</protein>
<dbReference type="Proteomes" id="UP000054248">
    <property type="component" value="Unassembled WGS sequence"/>
</dbReference>
<sequence length="114" mass="12589">MAYDSNALGIQGVMLIRQEPQDQEICAMAISSDDHFMGPGFDLAVAFTTNEGVSFGEYRDPRKMTIWRVSPDKSDHLAARLDRSFLVFQPAPFFDVISCHPSVTWFSPSTAGAA</sequence>
<keyword evidence="2" id="KW-1185">Reference proteome</keyword>
<reference evidence="1 2" key="1">
    <citation type="submission" date="2014-04" db="EMBL/GenBank/DDBJ databases">
        <authorList>
            <consortium name="DOE Joint Genome Institute"/>
            <person name="Kuo A."/>
            <person name="Girlanda M."/>
            <person name="Perotto S."/>
            <person name="Kohler A."/>
            <person name="Nagy L.G."/>
            <person name="Floudas D."/>
            <person name="Copeland A."/>
            <person name="Barry K.W."/>
            <person name="Cichocki N."/>
            <person name="Veneault-Fourrey C."/>
            <person name="LaButti K."/>
            <person name="Lindquist E.A."/>
            <person name="Lipzen A."/>
            <person name="Lundell T."/>
            <person name="Morin E."/>
            <person name="Murat C."/>
            <person name="Sun H."/>
            <person name="Tunlid A."/>
            <person name="Henrissat B."/>
            <person name="Grigoriev I.V."/>
            <person name="Hibbett D.S."/>
            <person name="Martin F."/>
            <person name="Nordberg H.P."/>
            <person name="Cantor M.N."/>
            <person name="Hua S.X."/>
        </authorList>
    </citation>
    <scope>NUCLEOTIDE SEQUENCE [LARGE SCALE GENOMIC DNA]</scope>
    <source>
        <strain evidence="1 2">MUT 4182</strain>
    </source>
</reference>
<gene>
    <name evidence="1" type="ORF">M407DRAFT_32792</name>
</gene>